<keyword evidence="3" id="KW-1185">Reference proteome</keyword>
<dbReference type="PANTHER" id="PTHR43194:SF2">
    <property type="entry name" value="PEROXISOMAL MEMBRANE PROTEIN LPX1"/>
    <property type="match status" value="1"/>
</dbReference>
<dbReference type="GO" id="GO:0016787">
    <property type="term" value="F:hydrolase activity"/>
    <property type="evidence" value="ECO:0007669"/>
    <property type="project" value="UniProtKB-KW"/>
</dbReference>
<accession>A4A707</accession>
<dbReference type="GO" id="GO:0016746">
    <property type="term" value="F:acyltransferase activity"/>
    <property type="evidence" value="ECO:0007669"/>
    <property type="project" value="UniProtKB-KW"/>
</dbReference>
<dbReference type="InterPro" id="IPR000073">
    <property type="entry name" value="AB_hydrolase_1"/>
</dbReference>
<dbReference type="InterPro" id="IPR050228">
    <property type="entry name" value="Carboxylesterase_BioH"/>
</dbReference>
<evidence type="ECO:0000313" key="3">
    <source>
        <dbReference type="Proteomes" id="UP000019205"/>
    </source>
</evidence>
<dbReference type="PANTHER" id="PTHR43194">
    <property type="entry name" value="HYDROLASE ALPHA/BETA FOLD FAMILY"/>
    <property type="match status" value="1"/>
</dbReference>
<keyword evidence="2" id="KW-0808">Transferase</keyword>
<proteinExistence type="predicted"/>
<dbReference type="Proteomes" id="UP000019205">
    <property type="component" value="Chromosome"/>
</dbReference>
<evidence type="ECO:0000313" key="2">
    <source>
        <dbReference type="EMBL" id="EAQ98076.1"/>
    </source>
</evidence>
<dbReference type="EMBL" id="AAOA02000002">
    <property type="protein sequence ID" value="EAQ98076.1"/>
    <property type="molecule type" value="Genomic_DNA"/>
</dbReference>
<dbReference type="AlphaFoldDB" id="A4A707"/>
<keyword evidence="2" id="KW-0012">Acyltransferase</keyword>
<keyword evidence="2" id="KW-0378">Hydrolase</keyword>
<dbReference type="HOGENOM" id="CLU_020336_13_5_6"/>
<organism evidence="2 3">
    <name type="scientific">Congregibacter litoralis KT71</name>
    <dbReference type="NCBI Taxonomy" id="314285"/>
    <lineage>
        <taxon>Bacteria</taxon>
        <taxon>Pseudomonadati</taxon>
        <taxon>Pseudomonadota</taxon>
        <taxon>Gammaproteobacteria</taxon>
        <taxon>Cellvibrionales</taxon>
        <taxon>Halieaceae</taxon>
        <taxon>Congregibacter</taxon>
    </lineage>
</organism>
<dbReference type="Pfam" id="PF12697">
    <property type="entry name" value="Abhydrolase_6"/>
    <property type="match status" value="1"/>
</dbReference>
<comment type="caution">
    <text evidence="2">The sequence shown here is derived from an EMBL/GenBank/DDBJ whole genome shotgun (WGS) entry which is preliminary data.</text>
</comment>
<name>A4A707_9GAMM</name>
<reference evidence="2 3" key="2">
    <citation type="journal article" date="2009" name="PLoS ONE">
        <title>The photosynthetic apparatus and its regulation in the aerobic gammaproteobacterium Congregibacter litoralis gen. nov., sp. nov.</title>
        <authorList>
            <person name="Spring S."/>
            <person name="Lunsdorf H."/>
            <person name="Fuchs B.M."/>
            <person name="Tindall B.J."/>
        </authorList>
    </citation>
    <scope>NUCLEOTIDE SEQUENCE [LARGE SCALE GENOMIC DNA]</scope>
    <source>
        <strain evidence="2">KT71</strain>
    </source>
</reference>
<dbReference type="STRING" id="314285.KT71_02477"/>
<protein>
    <submittedName>
        <fullName evidence="2">Putative hydrolase or acyltransferase (Alpha/beta hydrolase superfamily)</fullName>
    </submittedName>
</protein>
<feature type="domain" description="AB hydrolase-1" evidence="1">
    <location>
        <begin position="59"/>
        <end position="307"/>
    </location>
</feature>
<dbReference type="OrthoDB" id="149912at2"/>
<dbReference type="RefSeq" id="WP_008292895.1">
    <property type="nucleotide sequence ID" value="NZ_CM002299.1"/>
</dbReference>
<dbReference type="InterPro" id="IPR029058">
    <property type="entry name" value="AB_hydrolase_fold"/>
</dbReference>
<dbReference type="SUPFAM" id="SSF53474">
    <property type="entry name" value="alpha/beta-Hydrolases"/>
    <property type="match status" value="1"/>
</dbReference>
<gene>
    <name evidence="2" type="ORF">KT71_02477</name>
</gene>
<dbReference type="eggNOG" id="COG2267">
    <property type="taxonomic scope" value="Bacteria"/>
</dbReference>
<evidence type="ECO:0000259" key="1">
    <source>
        <dbReference type="Pfam" id="PF12697"/>
    </source>
</evidence>
<reference evidence="2 3" key="1">
    <citation type="journal article" date="2007" name="Proc. Natl. Acad. Sci. U.S.A.">
        <title>Characterization of a marine gammaproteobacterium capable of aerobic anoxygenic photosynthesis.</title>
        <authorList>
            <person name="Fuchs B.M."/>
            <person name="Spring S."/>
            <person name="Teeling H."/>
            <person name="Quast C."/>
            <person name="Wulf J."/>
            <person name="Schattenhofer M."/>
            <person name="Yan S."/>
            <person name="Ferriera S."/>
            <person name="Johnson J."/>
            <person name="Glockner F.O."/>
            <person name="Amann R."/>
        </authorList>
    </citation>
    <scope>NUCLEOTIDE SEQUENCE [LARGE SCALE GENOMIC DNA]</scope>
    <source>
        <strain evidence="2">KT71</strain>
    </source>
</reference>
<sequence length="322" mass="35851">MNTAVTTKPDLARELPPDAGDIPAWLEDALSVPREEGWVQSNGCDIRYFRWGNPKNPGLLLMHGFLAHSRCFGFIAPYLAENYHVVAFDLSGMGDSGMRESYPEDVRAAEVADVARATGLFEHEKKPIVIAHSYGGHVALTAMQDQHALFGGMIICDLMVLRPERLKAYFDSEKPLRSDPSRPNRVYPDYATAKSRFVLSPPQPVNVPSLFDYMAFHSLKEVEGGWTWKFDTSVFQSDFGRQERMLRQGHIIAETPGRKAIVYGQDSLLFDDDSAAYVHECGATDVPIVGIPGARHHLMLDEPIAFVSVLRSILAQWGADES</sequence>
<dbReference type="Gene3D" id="3.40.50.1820">
    <property type="entry name" value="alpha/beta hydrolase"/>
    <property type="match status" value="1"/>
</dbReference>